<dbReference type="EMBL" id="JDVG02000386">
    <property type="protein sequence ID" value="KFB72464.1"/>
    <property type="molecule type" value="Genomic_DNA"/>
</dbReference>
<feature type="domain" description="Transposase Tn5 dimerisation" evidence="1">
    <location>
        <begin position="63"/>
        <end position="157"/>
    </location>
</feature>
<gene>
    <name evidence="2" type="ORF">AW09_002345</name>
</gene>
<dbReference type="PANTHER" id="PTHR37319">
    <property type="entry name" value="TRANSPOSASE"/>
    <property type="match status" value="1"/>
</dbReference>
<dbReference type="Gene3D" id="1.10.740.10">
    <property type="entry name" value="Transferase Inhibitor Protein From Tn5, Chain"/>
    <property type="match status" value="1"/>
</dbReference>
<dbReference type="InterPro" id="IPR003201">
    <property type="entry name" value="Transposase_Tn5"/>
</dbReference>
<organism evidence="2 3">
    <name type="scientific">Candidatus Accumulibacter phosphatis</name>
    <dbReference type="NCBI Taxonomy" id="327160"/>
    <lineage>
        <taxon>Bacteria</taxon>
        <taxon>Pseudomonadati</taxon>
        <taxon>Pseudomonadota</taxon>
        <taxon>Betaproteobacteria</taxon>
        <taxon>Candidatus Accumulibacter</taxon>
    </lineage>
</organism>
<dbReference type="SUPFAM" id="SSF53098">
    <property type="entry name" value="Ribonuclease H-like"/>
    <property type="match status" value="1"/>
</dbReference>
<dbReference type="Proteomes" id="UP000020077">
    <property type="component" value="Unassembled WGS sequence"/>
</dbReference>
<dbReference type="InterPro" id="IPR047768">
    <property type="entry name" value="Tn5p-like"/>
</dbReference>
<evidence type="ECO:0000313" key="2">
    <source>
        <dbReference type="EMBL" id="KFB72464.1"/>
    </source>
</evidence>
<accession>A0A080M5X9</accession>
<dbReference type="AlphaFoldDB" id="A0A080M5X9"/>
<comment type="caution">
    <text evidence="2">The sequence shown here is derived from an EMBL/GenBank/DDBJ whole genome shotgun (WGS) entry which is preliminary data.</text>
</comment>
<evidence type="ECO:0000313" key="3">
    <source>
        <dbReference type="Proteomes" id="UP000020077"/>
    </source>
</evidence>
<dbReference type="Gene3D" id="3.90.350.10">
    <property type="entry name" value="Transposase Inhibitor Protein From Tn5, Chain A, domain 1"/>
    <property type="match status" value="1"/>
</dbReference>
<name>A0A080M5X9_9PROT</name>
<evidence type="ECO:0000259" key="1">
    <source>
        <dbReference type="Pfam" id="PF02281"/>
    </source>
</evidence>
<sequence>MEWRLRINREADRLEAVAELIDWYRARGEIEIFFHVLQNGCRVEALQLGHIDKIELALAVYMVVAWRLAHLVRLGRTHPDLSACEWFSEEEWKGAYLLAEKEPPSTPPNLREMIRQIAMLGGFLGRKCDGEPGVKTLWLGFARLRDFVRGVEFMRSVHDE</sequence>
<dbReference type="InterPro" id="IPR014737">
    <property type="entry name" value="Transposase_Tn5-like_C"/>
</dbReference>
<reference evidence="2 3" key="1">
    <citation type="submission" date="2014-02" db="EMBL/GenBank/DDBJ databases">
        <title>Expanding our view of genomic diversity in Candidatus Accumulibacter clades.</title>
        <authorList>
            <person name="Skennerton C.T."/>
            <person name="Barr J.J."/>
            <person name="Slater F.R."/>
            <person name="Bond P.L."/>
            <person name="Tyson G.W."/>
        </authorList>
    </citation>
    <scope>NUCLEOTIDE SEQUENCE [LARGE SCALE GENOMIC DNA]</scope>
    <source>
        <strain evidence="3">BA-91</strain>
    </source>
</reference>
<proteinExistence type="predicted"/>
<dbReference type="InterPro" id="IPR012337">
    <property type="entry name" value="RNaseH-like_sf"/>
</dbReference>
<dbReference type="Pfam" id="PF02281">
    <property type="entry name" value="Dimer_Tnp_Tn5"/>
    <property type="match status" value="1"/>
</dbReference>
<protein>
    <recommendedName>
        <fullName evidence="1">Transposase Tn5 dimerisation domain-containing protein</fullName>
    </recommendedName>
</protein>
<dbReference type="PANTHER" id="PTHR37319:SF1">
    <property type="entry name" value="TRANSPOSASE TN5 DIMERISATION DOMAIN-CONTAINING PROTEIN"/>
    <property type="match status" value="1"/>
</dbReference>